<dbReference type="SMART" id="SM00642">
    <property type="entry name" value="Aamy"/>
    <property type="match status" value="1"/>
</dbReference>
<evidence type="ECO:0000259" key="5">
    <source>
        <dbReference type="SMART" id="SM00642"/>
    </source>
</evidence>
<feature type="transmembrane region" description="Helical" evidence="4">
    <location>
        <begin position="454"/>
        <end position="475"/>
    </location>
</feature>
<keyword evidence="3" id="KW-0732">Signal</keyword>
<sequence>MKMMKWVSAIIVAILLLTPLSIVSYADEARTIADESIYDVLVDRYFNKTAQNDINVDRQDATQFAGGDFAGLVEKLPTIKKMGFTITSIGTVFTTETYEGWTPTSYENLEPHFGTEQELADLILAYNKEGIQIMVDFPLSNVSVNHEWAQDPAKQGWIKSQHEELVQWDLTNLEVQAALQEALMQFVESYNFGGIRLTNIGDADTAFLNSLIEAVKTRNNAMYVITNEDSDANFDAKFAEDAAEIYRDIFKNVDLPTNDLLKHIEPYLAGEQVAPLLMIDSLQTNRFVLDATEQKMFPPTRLKTALLPIMFLPGVPVVQYGTEIAMNGVAGEQAHQIYNFKTEEELVDYIGNLQSIRSKSAAMRQGDFSLVENDNGLIAFTRKSDEEQWLVIANNTSKTKQVVLTAADIGEDKELRGVLSNEIVKQNKNSEYIVVLDREVSEIYQIIDERGWNIPYLVALGIVYVLFVIFVIAIIKRGRKKRNLEENTEI</sequence>
<dbReference type="AlphaFoldDB" id="A0AAW9NV99"/>
<keyword evidence="4" id="KW-0472">Membrane</keyword>
<dbReference type="GO" id="GO:0005975">
    <property type="term" value="P:carbohydrate metabolic process"/>
    <property type="evidence" value="ECO:0007669"/>
    <property type="project" value="InterPro"/>
</dbReference>
<keyword evidence="2" id="KW-0479">Metal-binding</keyword>
<evidence type="ECO:0000256" key="3">
    <source>
        <dbReference type="ARBA" id="ARBA00022729"/>
    </source>
</evidence>
<name>A0AAW9NV99_9BACL</name>
<proteinExistence type="predicted"/>
<evidence type="ECO:0000313" key="7">
    <source>
        <dbReference type="Proteomes" id="UP001344888"/>
    </source>
</evidence>
<comment type="caution">
    <text evidence="6">The sequence shown here is derived from an EMBL/GenBank/DDBJ whole genome shotgun (WGS) entry which is preliminary data.</text>
</comment>
<reference evidence="6 7" key="1">
    <citation type="submission" date="2023-03" db="EMBL/GenBank/DDBJ databases">
        <title>Bacillus Genome Sequencing.</title>
        <authorList>
            <person name="Dunlap C."/>
        </authorList>
    </citation>
    <scope>NUCLEOTIDE SEQUENCE [LARGE SCALE GENOMIC DNA]</scope>
    <source>
        <strain evidence="6 7">B-59205</strain>
    </source>
</reference>
<dbReference type="EMBL" id="JARSFG010000014">
    <property type="protein sequence ID" value="MEC1178833.1"/>
    <property type="molecule type" value="Genomic_DNA"/>
</dbReference>
<dbReference type="Gene3D" id="3.20.20.80">
    <property type="entry name" value="Glycosidases"/>
    <property type="match status" value="1"/>
</dbReference>
<keyword evidence="4" id="KW-0812">Transmembrane</keyword>
<evidence type="ECO:0000313" key="6">
    <source>
        <dbReference type="EMBL" id="MEC1178833.1"/>
    </source>
</evidence>
<dbReference type="Proteomes" id="UP001344888">
    <property type="component" value="Unassembled WGS sequence"/>
</dbReference>
<protein>
    <submittedName>
        <fullName evidence="6">Alpha-amylase family glycosyl hydrolase</fullName>
    </submittedName>
</protein>
<gene>
    <name evidence="6" type="ORF">P9B03_10090</name>
</gene>
<dbReference type="GO" id="GO:0046872">
    <property type="term" value="F:metal ion binding"/>
    <property type="evidence" value="ECO:0007669"/>
    <property type="project" value="UniProtKB-KW"/>
</dbReference>
<dbReference type="Pfam" id="PF00128">
    <property type="entry name" value="Alpha-amylase"/>
    <property type="match status" value="1"/>
</dbReference>
<dbReference type="RefSeq" id="WP_326123299.1">
    <property type="nucleotide sequence ID" value="NZ_JARSFG010000014.1"/>
</dbReference>
<dbReference type="SUPFAM" id="SSF51011">
    <property type="entry name" value="Glycosyl hydrolase domain"/>
    <property type="match status" value="1"/>
</dbReference>
<dbReference type="SUPFAM" id="SSF51445">
    <property type="entry name" value="(Trans)glycosidases"/>
    <property type="match status" value="1"/>
</dbReference>
<dbReference type="InterPro" id="IPR013780">
    <property type="entry name" value="Glyco_hydro_b"/>
</dbReference>
<dbReference type="InterPro" id="IPR054174">
    <property type="entry name" value="Alpha-amylase-like_C"/>
</dbReference>
<keyword evidence="6" id="KW-0378">Hydrolase</keyword>
<dbReference type="PANTHER" id="PTHR10357:SF215">
    <property type="entry name" value="ALPHA-AMYLASE 1"/>
    <property type="match status" value="1"/>
</dbReference>
<evidence type="ECO:0000256" key="2">
    <source>
        <dbReference type="ARBA" id="ARBA00022723"/>
    </source>
</evidence>
<organism evidence="6 7">
    <name type="scientific">Metasolibacillus meyeri</name>
    <dbReference type="NCBI Taxonomy" id="1071052"/>
    <lineage>
        <taxon>Bacteria</taxon>
        <taxon>Bacillati</taxon>
        <taxon>Bacillota</taxon>
        <taxon>Bacilli</taxon>
        <taxon>Bacillales</taxon>
        <taxon>Caryophanaceae</taxon>
        <taxon>Metasolibacillus</taxon>
    </lineage>
</organism>
<keyword evidence="7" id="KW-1185">Reference proteome</keyword>
<comment type="cofactor">
    <cofactor evidence="1">
        <name>Ca(2+)</name>
        <dbReference type="ChEBI" id="CHEBI:29108"/>
    </cofactor>
</comment>
<evidence type="ECO:0000256" key="1">
    <source>
        <dbReference type="ARBA" id="ARBA00001913"/>
    </source>
</evidence>
<dbReference type="Pfam" id="PF22026">
    <property type="entry name" value="Alpha-amylase_C_2"/>
    <property type="match status" value="1"/>
</dbReference>
<dbReference type="PANTHER" id="PTHR10357">
    <property type="entry name" value="ALPHA-AMYLASE FAMILY MEMBER"/>
    <property type="match status" value="1"/>
</dbReference>
<keyword evidence="4" id="KW-1133">Transmembrane helix</keyword>
<dbReference type="InterPro" id="IPR006047">
    <property type="entry name" value="GH13_cat_dom"/>
</dbReference>
<evidence type="ECO:0000256" key="4">
    <source>
        <dbReference type="SAM" id="Phobius"/>
    </source>
</evidence>
<dbReference type="GO" id="GO:0016787">
    <property type="term" value="F:hydrolase activity"/>
    <property type="evidence" value="ECO:0007669"/>
    <property type="project" value="UniProtKB-KW"/>
</dbReference>
<dbReference type="InterPro" id="IPR017853">
    <property type="entry name" value="GH"/>
</dbReference>
<feature type="domain" description="Glycosyl hydrolase family 13 catalytic" evidence="5">
    <location>
        <begin position="39"/>
        <end position="357"/>
    </location>
</feature>
<dbReference type="Gene3D" id="2.60.40.1180">
    <property type="entry name" value="Golgi alpha-mannosidase II"/>
    <property type="match status" value="1"/>
</dbReference>
<accession>A0AAW9NV99</accession>